<proteinExistence type="predicted"/>
<reference evidence="1 2" key="1">
    <citation type="journal article" date="2019" name="Sci. Rep.">
        <title>Orb-weaving spider Araneus ventricosus genome elucidates the spidroin gene catalogue.</title>
        <authorList>
            <person name="Kono N."/>
            <person name="Nakamura H."/>
            <person name="Ohtoshi R."/>
            <person name="Moran D.A.P."/>
            <person name="Shinohara A."/>
            <person name="Yoshida Y."/>
            <person name="Fujiwara M."/>
            <person name="Mori M."/>
            <person name="Tomita M."/>
            <person name="Arakawa K."/>
        </authorList>
    </citation>
    <scope>NUCLEOTIDE SEQUENCE [LARGE SCALE GENOMIC DNA]</scope>
</reference>
<comment type="caution">
    <text evidence="1">The sequence shown here is derived from an EMBL/GenBank/DDBJ whole genome shotgun (WGS) entry which is preliminary data.</text>
</comment>
<dbReference type="EMBL" id="BGPR01002720">
    <property type="protein sequence ID" value="GBM77934.1"/>
    <property type="molecule type" value="Genomic_DNA"/>
</dbReference>
<accession>A0A4Y2IJW2</accession>
<dbReference type="AlphaFoldDB" id="A0A4Y2IJW2"/>
<protein>
    <submittedName>
        <fullName evidence="1">Uncharacterized protein</fullName>
    </submittedName>
</protein>
<name>A0A4Y2IJW2_ARAVE</name>
<sequence length="99" mass="10716">MVPGSKPDSTEDPPVWALLHVKSYLVAKRPPVGVAWKFGEGMSAHVSSSSSDHGSKLRCPSQNSPCVASERDVNITKTKKIHSYDLPTPVQSIETLLAF</sequence>
<gene>
    <name evidence="1" type="ORF">AVEN_35304_1</name>
</gene>
<evidence type="ECO:0000313" key="2">
    <source>
        <dbReference type="Proteomes" id="UP000499080"/>
    </source>
</evidence>
<dbReference type="Proteomes" id="UP000499080">
    <property type="component" value="Unassembled WGS sequence"/>
</dbReference>
<organism evidence="1 2">
    <name type="scientific">Araneus ventricosus</name>
    <name type="common">Orbweaver spider</name>
    <name type="synonym">Epeira ventricosa</name>
    <dbReference type="NCBI Taxonomy" id="182803"/>
    <lineage>
        <taxon>Eukaryota</taxon>
        <taxon>Metazoa</taxon>
        <taxon>Ecdysozoa</taxon>
        <taxon>Arthropoda</taxon>
        <taxon>Chelicerata</taxon>
        <taxon>Arachnida</taxon>
        <taxon>Araneae</taxon>
        <taxon>Araneomorphae</taxon>
        <taxon>Entelegynae</taxon>
        <taxon>Araneoidea</taxon>
        <taxon>Araneidae</taxon>
        <taxon>Araneus</taxon>
    </lineage>
</organism>
<evidence type="ECO:0000313" key="1">
    <source>
        <dbReference type="EMBL" id="GBM77934.1"/>
    </source>
</evidence>
<keyword evidence="2" id="KW-1185">Reference proteome</keyword>